<dbReference type="Proteomes" id="UP000186940">
    <property type="component" value="Unassembled WGS sequence"/>
</dbReference>
<dbReference type="EMBL" id="LYOS01000005">
    <property type="protein sequence ID" value="OFV67345.1"/>
    <property type="molecule type" value="Genomic_DNA"/>
</dbReference>
<evidence type="ECO:0000313" key="2">
    <source>
        <dbReference type="Proteomes" id="UP000186940"/>
    </source>
</evidence>
<evidence type="ECO:0008006" key="3">
    <source>
        <dbReference type="Google" id="ProtNLM"/>
    </source>
</evidence>
<name>A0A1F2P8I2_9EURY</name>
<gene>
    <name evidence="1" type="ORF">SCAL_001614</name>
</gene>
<evidence type="ECO:0000313" key="1">
    <source>
        <dbReference type="EMBL" id="OFV67345.1"/>
    </source>
</evidence>
<accession>A0A1F2P8I2</accession>
<proteinExistence type="predicted"/>
<dbReference type="InterPro" id="IPR020501">
    <property type="entry name" value="Uncharacterised_AF1218"/>
</dbReference>
<organism evidence="1 2">
    <name type="scientific">Candidatus Syntropharchaeum caldarium</name>
    <dbReference type="NCBI Taxonomy" id="1838285"/>
    <lineage>
        <taxon>Archaea</taxon>
        <taxon>Methanobacteriati</taxon>
        <taxon>Methanobacteriota</taxon>
        <taxon>Stenosarchaea group</taxon>
        <taxon>Methanomicrobia</taxon>
        <taxon>Methanosarcinales</taxon>
        <taxon>ANME-2 cluster</taxon>
        <taxon>Candidatus Syntropharchaeum</taxon>
    </lineage>
</organism>
<comment type="caution">
    <text evidence="1">The sequence shown here is derived from an EMBL/GenBank/DDBJ whole genome shotgun (WGS) entry which is preliminary data.</text>
</comment>
<protein>
    <recommendedName>
        <fullName evidence="3">DUF2551 domain-containing protein</fullName>
    </recommendedName>
</protein>
<dbReference type="AlphaFoldDB" id="A0A1F2P8I2"/>
<dbReference type="Pfam" id="PF10826">
    <property type="entry name" value="DUF2551"/>
    <property type="match status" value="1"/>
</dbReference>
<keyword evidence="2" id="KW-1185">Reference proteome</keyword>
<sequence length="114" mass="13161">MVDEKNQITLMEERLKDYLKKDKTGIRLAMLDALLESEGCTTMDLHAALLDNGFDYSYRRVCAMLGAMNSKLSVLMQTKQGKSRIYQIKPACRDALYYAMENYKDYRSRGSEPE</sequence>
<reference evidence="1" key="1">
    <citation type="submission" date="2016-05" db="EMBL/GenBank/DDBJ databases">
        <title>Microbial consortia oxidize butane by reversing methanogenesis.</title>
        <authorList>
            <person name="Laso-Perez R."/>
            <person name="Richter M."/>
            <person name="Wegener G."/>
            <person name="Musat F."/>
        </authorList>
    </citation>
    <scope>NUCLEOTIDE SEQUENCE [LARGE SCALE GENOMIC DNA]</scope>
    <source>
        <strain evidence="1">BOX2</strain>
    </source>
</reference>
<dbReference type="STRING" id="1838285.SCAL_001614"/>